<reference evidence="8" key="1">
    <citation type="submission" date="2020-05" db="EMBL/GenBank/DDBJ databases">
        <authorList>
            <person name="Chiriac C."/>
            <person name="Salcher M."/>
            <person name="Ghai R."/>
            <person name="Kavagutti S V."/>
        </authorList>
    </citation>
    <scope>NUCLEOTIDE SEQUENCE</scope>
</reference>
<feature type="compositionally biased region" description="Polar residues" evidence="1">
    <location>
        <begin position="79"/>
        <end position="91"/>
    </location>
</feature>
<dbReference type="EMBL" id="LR796924">
    <property type="protein sequence ID" value="CAB4174685.1"/>
    <property type="molecule type" value="Genomic_DNA"/>
</dbReference>
<feature type="compositionally biased region" description="Basic and acidic residues" evidence="1">
    <location>
        <begin position="98"/>
        <end position="113"/>
    </location>
</feature>
<dbReference type="InterPro" id="IPR058346">
    <property type="entry name" value="DUF8033"/>
</dbReference>
<accession>A0A6J7XK31</accession>
<sequence>MAKRTSNTNAGPLIASRTPFKGSNMTGGTGAPSQHGWLSRTQFSQQLADVANKTDYHVMSYGTPIAVHHEGGWIYPDVSHSSSTGRHQSVVRQAIGVKSERDKKMAARAEKRAAKQKAASDSQEQGLWNS</sequence>
<gene>
    <name evidence="5" type="ORF">UFOVP1034_85</name>
    <name evidence="6" type="ORF">UFOVP1177_85</name>
    <name evidence="7" type="ORF">UFOVP1243_72</name>
    <name evidence="8" type="ORF">UFOVP1581_73</name>
    <name evidence="3" type="ORF">UFOVP854_73</name>
    <name evidence="4" type="ORF">UFOVP964_73</name>
</gene>
<protein>
    <recommendedName>
        <fullName evidence="2">DUF8033 domain-containing protein</fullName>
    </recommendedName>
</protein>
<feature type="region of interest" description="Disordered" evidence="1">
    <location>
        <begin position="1"/>
        <end position="39"/>
    </location>
</feature>
<name>A0A6J7XK31_9CAUD</name>
<evidence type="ECO:0000313" key="5">
    <source>
        <dbReference type="EMBL" id="CAB4179373.1"/>
    </source>
</evidence>
<evidence type="ECO:0000313" key="8">
    <source>
        <dbReference type="EMBL" id="CAB5231380.1"/>
    </source>
</evidence>
<evidence type="ECO:0000259" key="2">
    <source>
        <dbReference type="Pfam" id="PF26096"/>
    </source>
</evidence>
<evidence type="ECO:0000313" key="3">
    <source>
        <dbReference type="EMBL" id="CAB4166974.1"/>
    </source>
</evidence>
<feature type="region of interest" description="Disordered" evidence="1">
    <location>
        <begin position="78"/>
        <end position="130"/>
    </location>
</feature>
<evidence type="ECO:0000313" key="6">
    <source>
        <dbReference type="EMBL" id="CAB4189129.1"/>
    </source>
</evidence>
<evidence type="ECO:0000256" key="1">
    <source>
        <dbReference type="SAM" id="MobiDB-lite"/>
    </source>
</evidence>
<proteinExistence type="predicted"/>
<feature type="compositionally biased region" description="Polar residues" evidence="1">
    <location>
        <begin position="120"/>
        <end position="130"/>
    </location>
</feature>
<dbReference type="EMBL" id="LR796979">
    <property type="protein sequence ID" value="CAB4179373.1"/>
    <property type="molecule type" value="Genomic_DNA"/>
</dbReference>
<dbReference type="EMBL" id="LR797196">
    <property type="protein sequence ID" value="CAB4193400.1"/>
    <property type="molecule type" value="Genomic_DNA"/>
</dbReference>
<feature type="domain" description="DUF8033" evidence="2">
    <location>
        <begin position="55"/>
        <end position="99"/>
    </location>
</feature>
<dbReference type="EMBL" id="LR796798">
    <property type="protein sequence ID" value="CAB4166974.1"/>
    <property type="molecule type" value="Genomic_DNA"/>
</dbReference>
<dbReference type="Pfam" id="PF26096">
    <property type="entry name" value="DUF8033"/>
    <property type="match status" value="1"/>
</dbReference>
<evidence type="ECO:0000313" key="4">
    <source>
        <dbReference type="EMBL" id="CAB4174685.1"/>
    </source>
</evidence>
<evidence type="ECO:0000313" key="7">
    <source>
        <dbReference type="EMBL" id="CAB4193400.1"/>
    </source>
</evidence>
<dbReference type="EMBL" id="LR798433">
    <property type="protein sequence ID" value="CAB5231380.1"/>
    <property type="molecule type" value="Genomic_DNA"/>
</dbReference>
<organism evidence="8">
    <name type="scientific">uncultured Caudovirales phage</name>
    <dbReference type="NCBI Taxonomy" id="2100421"/>
    <lineage>
        <taxon>Viruses</taxon>
        <taxon>Duplodnaviria</taxon>
        <taxon>Heunggongvirae</taxon>
        <taxon>Uroviricota</taxon>
        <taxon>Caudoviricetes</taxon>
        <taxon>Peduoviridae</taxon>
        <taxon>Maltschvirus</taxon>
        <taxon>Maltschvirus maltsch</taxon>
    </lineage>
</organism>
<dbReference type="EMBL" id="LR797132">
    <property type="protein sequence ID" value="CAB4189129.1"/>
    <property type="molecule type" value="Genomic_DNA"/>
</dbReference>
<feature type="compositionally biased region" description="Polar residues" evidence="1">
    <location>
        <begin position="1"/>
        <end position="10"/>
    </location>
</feature>